<dbReference type="Proteomes" id="UP000823775">
    <property type="component" value="Unassembled WGS sequence"/>
</dbReference>
<accession>A0ABS8WTA5</accession>
<sequence length="67" mass="7139">DVNSGRDKNGRRCWASSSVAPESAERTGYHDPVDESQTLNMPVTRTTDVTITKAASVALTSTPDTDA</sequence>
<gene>
    <name evidence="2" type="ORF">HAX54_053225</name>
</gene>
<evidence type="ECO:0000313" key="3">
    <source>
        <dbReference type="Proteomes" id="UP000823775"/>
    </source>
</evidence>
<feature type="compositionally biased region" description="Basic and acidic residues" evidence="1">
    <location>
        <begin position="1"/>
        <end position="10"/>
    </location>
</feature>
<proteinExistence type="predicted"/>
<name>A0ABS8WTA5_DATST</name>
<evidence type="ECO:0000313" key="2">
    <source>
        <dbReference type="EMBL" id="MCE3214754.1"/>
    </source>
</evidence>
<feature type="non-terminal residue" evidence="2">
    <location>
        <position position="1"/>
    </location>
</feature>
<feature type="compositionally biased region" description="Basic and acidic residues" evidence="1">
    <location>
        <begin position="23"/>
        <end position="33"/>
    </location>
</feature>
<keyword evidence="3" id="KW-1185">Reference proteome</keyword>
<organism evidence="2 3">
    <name type="scientific">Datura stramonium</name>
    <name type="common">Jimsonweed</name>
    <name type="synonym">Common thornapple</name>
    <dbReference type="NCBI Taxonomy" id="4076"/>
    <lineage>
        <taxon>Eukaryota</taxon>
        <taxon>Viridiplantae</taxon>
        <taxon>Streptophyta</taxon>
        <taxon>Embryophyta</taxon>
        <taxon>Tracheophyta</taxon>
        <taxon>Spermatophyta</taxon>
        <taxon>Magnoliopsida</taxon>
        <taxon>eudicotyledons</taxon>
        <taxon>Gunneridae</taxon>
        <taxon>Pentapetalae</taxon>
        <taxon>asterids</taxon>
        <taxon>lamiids</taxon>
        <taxon>Solanales</taxon>
        <taxon>Solanaceae</taxon>
        <taxon>Solanoideae</taxon>
        <taxon>Datureae</taxon>
        <taxon>Datura</taxon>
    </lineage>
</organism>
<evidence type="ECO:0000256" key="1">
    <source>
        <dbReference type="SAM" id="MobiDB-lite"/>
    </source>
</evidence>
<comment type="caution">
    <text evidence="2">The sequence shown here is derived from an EMBL/GenBank/DDBJ whole genome shotgun (WGS) entry which is preliminary data.</text>
</comment>
<reference evidence="2 3" key="1">
    <citation type="journal article" date="2021" name="BMC Genomics">
        <title>Datura genome reveals duplications of psychoactive alkaloid biosynthetic genes and high mutation rate following tissue culture.</title>
        <authorList>
            <person name="Rajewski A."/>
            <person name="Carter-House D."/>
            <person name="Stajich J."/>
            <person name="Litt A."/>
        </authorList>
    </citation>
    <scope>NUCLEOTIDE SEQUENCE [LARGE SCALE GENOMIC DNA]</scope>
    <source>
        <strain evidence="2">AR-01</strain>
    </source>
</reference>
<feature type="region of interest" description="Disordered" evidence="1">
    <location>
        <begin position="1"/>
        <end position="41"/>
    </location>
</feature>
<protein>
    <submittedName>
        <fullName evidence="2">Uncharacterized protein</fullName>
    </submittedName>
</protein>
<dbReference type="EMBL" id="JACEIK010009859">
    <property type="protein sequence ID" value="MCE3214754.1"/>
    <property type="molecule type" value="Genomic_DNA"/>
</dbReference>